<dbReference type="PROSITE" id="PS50405">
    <property type="entry name" value="GST_CTER"/>
    <property type="match status" value="1"/>
</dbReference>
<dbReference type="STRING" id="1697053.AKN87_05405"/>
<dbReference type="Pfam" id="PF00043">
    <property type="entry name" value="GST_C"/>
    <property type="match status" value="1"/>
</dbReference>
<dbReference type="InterPro" id="IPR036282">
    <property type="entry name" value="Glutathione-S-Trfase_C_sf"/>
</dbReference>
<dbReference type="InterPro" id="IPR036249">
    <property type="entry name" value="Thioredoxin-like_sf"/>
</dbReference>
<evidence type="ECO:0000313" key="4">
    <source>
        <dbReference type="Proteomes" id="UP000063953"/>
    </source>
</evidence>
<accession>A0A0K1XD34</accession>
<dbReference type="InterPro" id="IPR004045">
    <property type="entry name" value="Glutathione_S-Trfase_N"/>
</dbReference>
<dbReference type="Gene3D" id="3.40.30.10">
    <property type="entry name" value="Glutaredoxin"/>
    <property type="match status" value="1"/>
</dbReference>
<dbReference type="SFLD" id="SFLDG00358">
    <property type="entry name" value="Main_(cytGST)"/>
    <property type="match status" value="1"/>
</dbReference>
<gene>
    <name evidence="3" type="ORF">AKN88_03365</name>
</gene>
<evidence type="ECO:0000259" key="1">
    <source>
        <dbReference type="PROSITE" id="PS50404"/>
    </source>
</evidence>
<sequence>MELTLYGAIISPFVRKVRLFMLEKGFEYQFEQILPRQVPEWYWKISPLGRIPGLKDGEQSFADSSVICHYLEDKYPSKSNLCGETPLERARISWFEKYADYEIAPLATFTVFFNRVLARPMGLEVNQAAIDSALNKLPKHWDYLEQQLEGKQYLVANRLTLADLALVTHWVNFAYGGEQLDAERWPNLVAHKERVLGRDSAKALLVEEAAFMQKMAASN</sequence>
<dbReference type="AlphaFoldDB" id="A0A0K1XD34"/>
<dbReference type="SUPFAM" id="SSF52833">
    <property type="entry name" value="Thioredoxin-like"/>
    <property type="match status" value="1"/>
</dbReference>
<dbReference type="InterPro" id="IPR040079">
    <property type="entry name" value="Glutathione_S-Trfase"/>
</dbReference>
<keyword evidence="3" id="KW-0808">Transferase</keyword>
<dbReference type="SUPFAM" id="SSF47616">
    <property type="entry name" value="GST C-terminal domain-like"/>
    <property type="match status" value="1"/>
</dbReference>
<reference evidence="3 4" key="1">
    <citation type="journal article" date="2015" name="Genome Announc.">
        <title>Genome Sequences of Oblitimonas alkaliphila gen. nov. sp. nov. (Proposed), a Novel Bacterium of the Pseudomonadaceae Family.</title>
        <authorList>
            <person name="Lauer A.C."/>
            <person name="Nicholson A.C."/>
            <person name="Humrighouse B.W."/>
            <person name="Emery B."/>
            <person name="Drobish A."/>
            <person name="Juieng P."/>
            <person name="Loparev V."/>
            <person name="McQuiston J.R."/>
        </authorList>
    </citation>
    <scope>NUCLEOTIDE SEQUENCE [LARGE SCALE GENOMIC DNA]</scope>
    <source>
        <strain evidence="3 4">E5571</strain>
    </source>
</reference>
<dbReference type="GO" id="GO:0016740">
    <property type="term" value="F:transferase activity"/>
    <property type="evidence" value="ECO:0007669"/>
    <property type="project" value="UniProtKB-KW"/>
</dbReference>
<name>A0A0K1XD34_9GAMM</name>
<dbReference type="SFLD" id="SFLDS00019">
    <property type="entry name" value="Glutathione_Transferase_(cytos"/>
    <property type="match status" value="1"/>
</dbReference>
<dbReference type="PANTHER" id="PTHR44051:SF8">
    <property type="entry name" value="GLUTATHIONE S-TRANSFERASE GSTA"/>
    <property type="match status" value="1"/>
</dbReference>
<dbReference type="PROSITE" id="PS50404">
    <property type="entry name" value="GST_NTER"/>
    <property type="match status" value="1"/>
</dbReference>
<dbReference type="Pfam" id="PF13417">
    <property type="entry name" value="GST_N_3"/>
    <property type="match status" value="1"/>
</dbReference>
<dbReference type="InterPro" id="IPR004046">
    <property type="entry name" value="GST_C"/>
</dbReference>
<dbReference type="Gene3D" id="1.20.1050.10">
    <property type="match status" value="1"/>
</dbReference>
<dbReference type="PANTHER" id="PTHR44051">
    <property type="entry name" value="GLUTATHIONE S-TRANSFERASE-RELATED"/>
    <property type="match status" value="1"/>
</dbReference>
<dbReference type="Proteomes" id="UP000063953">
    <property type="component" value="Chromosome"/>
</dbReference>
<evidence type="ECO:0000313" key="3">
    <source>
        <dbReference type="EMBL" id="AKX59077.1"/>
    </source>
</evidence>
<dbReference type="RefSeq" id="WP_053100091.1">
    <property type="nucleotide sequence ID" value="NZ_CP012365.1"/>
</dbReference>
<dbReference type="PATRIC" id="fig|1698449.3.peg.670"/>
<dbReference type="EMBL" id="CP012365">
    <property type="protein sequence ID" value="AKX59077.1"/>
    <property type="molecule type" value="Genomic_DNA"/>
</dbReference>
<organism evidence="3 4">
    <name type="scientific">Thiopseudomonas alkaliphila</name>
    <dbReference type="NCBI Taxonomy" id="1697053"/>
    <lineage>
        <taxon>Bacteria</taxon>
        <taxon>Pseudomonadati</taxon>
        <taxon>Pseudomonadota</taxon>
        <taxon>Gammaproteobacteria</taxon>
        <taxon>Pseudomonadales</taxon>
        <taxon>Pseudomonadaceae</taxon>
        <taxon>Thiopseudomonas</taxon>
    </lineage>
</organism>
<protein>
    <submittedName>
        <fullName evidence="3">Glutathione S-transferase</fullName>
    </submittedName>
</protein>
<dbReference type="InterPro" id="IPR010987">
    <property type="entry name" value="Glutathione-S-Trfase_C-like"/>
</dbReference>
<evidence type="ECO:0000259" key="2">
    <source>
        <dbReference type="PROSITE" id="PS50405"/>
    </source>
</evidence>
<dbReference type="CDD" id="cd00570">
    <property type="entry name" value="GST_N_family"/>
    <property type="match status" value="1"/>
</dbReference>
<proteinExistence type="predicted"/>
<keyword evidence="4" id="KW-1185">Reference proteome</keyword>
<feature type="domain" description="GST C-terminal" evidence="2">
    <location>
        <begin position="85"/>
        <end position="218"/>
    </location>
</feature>
<feature type="domain" description="GST N-terminal" evidence="1">
    <location>
        <begin position="1"/>
        <end position="79"/>
    </location>
</feature>